<proteinExistence type="predicted"/>
<sequence length="63" mass="6921">MLSKHSRVSVRPCATAIVSAPPAAPVAPPKPAEKYGVFRLSYDVQNEVKELTRTWKKTIKASL</sequence>
<evidence type="ECO:0000313" key="1">
    <source>
        <dbReference type="EMBL" id="GFH29943.1"/>
    </source>
</evidence>
<organism evidence="1 2">
    <name type="scientific">Haematococcus lacustris</name>
    <name type="common">Green alga</name>
    <name type="synonym">Haematococcus pluvialis</name>
    <dbReference type="NCBI Taxonomy" id="44745"/>
    <lineage>
        <taxon>Eukaryota</taxon>
        <taxon>Viridiplantae</taxon>
        <taxon>Chlorophyta</taxon>
        <taxon>core chlorophytes</taxon>
        <taxon>Chlorophyceae</taxon>
        <taxon>CS clade</taxon>
        <taxon>Chlamydomonadales</taxon>
        <taxon>Haematococcaceae</taxon>
        <taxon>Haematococcus</taxon>
    </lineage>
</organism>
<name>A0A6A0AC75_HAELA</name>
<evidence type="ECO:0000313" key="2">
    <source>
        <dbReference type="Proteomes" id="UP000485058"/>
    </source>
</evidence>
<keyword evidence="2" id="KW-1185">Reference proteome</keyword>
<dbReference type="EMBL" id="BLLF01004606">
    <property type="protein sequence ID" value="GFH29943.1"/>
    <property type="molecule type" value="Genomic_DNA"/>
</dbReference>
<protein>
    <submittedName>
        <fullName evidence="1">Chloroplast malate dehydrogenase</fullName>
    </submittedName>
</protein>
<comment type="caution">
    <text evidence="1">The sequence shown here is derived from an EMBL/GenBank/DDBJ whole genome shotgun (WGS) entry which is preliminary data.</text>
</comment>
<gene>
    <name evidence="1" type="ORF">HaLaN_28697</name>
</gene>
<dbReference type="AlphaFoldDB" id="A0A6A0AC75"/>
<reference evidence="1 2" key="1">
    <citation type="submission" date="2020-02" db="EMBL/GenBank/DDBJ databases">
        <title>Draft genome sequence of Haematococcus lacustris strain NIES-144.</title>
        <authorList>
            <person name="Morimoto D."/>
            <person name="Nakagawa S."/>
            <person name="Yoshida T."/>
            <person name="Sawayama S."/>
        </authorList>
    </citation>
    <scope>NUCLEOTIDE SEQUENCE [LARGE SCALE GENOMIC DNA]</scope>
    <source>
        <strain evidence="1 2">NIES-144</strain>
    </source>
</reference>
<dbReference type="Proteomes" id="UP000485058">
    <property type="component" value="Unassembled WGS sequence"/>
</dbReference>
<accession>A0A6A0AC75</accession>